<dbReference type="InterPro" id="IPR028053">
    <property type="entry name" value="Membr_insert_YidC_N"/>
</dbReference>
<comment type="function">
    <text evidence="10">Could be involved in insertion of integral membrane proteins into the membrane.</text>
</comment>
<organism evidence="15 16">
    <name type="scientific">Sphingomonas sediminicola</name>
    <dbReference type="NCBI Taxonomy" id="386874"/>
    <lineage>
        <taxon>Bacteria</taxon>
        <taxon>Pseudomonadati</taxon>
        <taxon>Pseudomonadota</taxon>
        <taxon>Alphaproteobacteria</taxon>
        <taxon>Sphingomonadales</taxon>
        <taxon>Sphingomonadaceae</taxon>
        <taxon>Sphingomonas</taxon>
    </lineage>
</organism>
<proteinExistence type="inferred from homology"/>
<dbReference type="Pfam" id="PF14849">
    <property type="entry name" value="YidC_periplas"/>
    <property type="match status" value="1"/>
</dbReference>
<keyword evidence="6 11" id="KW-0653">Protein transport</keyword>
<comment type="similarity">
    <text evidence="2 11">Belongs to the OXA1/ALB3/YidC family. Type 1 subfamily.</text>
</comment>
<feature type="transmembrane region" description="Helical" evidence="11">
    <location>
        <begin position="555"/>
        <end position="575"/>
    </location>
</feature>
<dbReference type="CDD" id="cd20070">
    <property type="entry name" value="5TM_YidC_Alb3"/>
    <property type="match status" value="1"/>
</dbReference>
<keyword evidence="8 10" id="KW-0472">Membrane</keyword>
<comment type="function">
    <text evidence="11">Required for the insertion and/or proper folding and/or complex formation of integral membrane proteins into the membrane. Involved in integration of membrane proteins that insert both dependently and independently of the Sec translocase complex, as well as at least some lipoproteins. Aids folding of multispanning membrane proteins.</text>
</comment>
<feature type="transmembrane region" description="Helical" evidence="11">
    <location>
        <begin position="587"/>
        <end position="610"/>
    </location>
</feature>
<dbReference type="PRINTS" id="PR00701">
    <property type="entry name" value="60KDINNERMP"/>
</dbReference>
<evidence type="ECO:0000256" key="6">
    <source>
        <dbReference type="ARBA" id="ARBA00022927"/>
    </source>
</evidence>
<evidence type="ECO:0000256" key="10">
    <source>
        <dbReference type="HAMAP-Rule" id="MF_00386"/>
    </source>
</evidence>
<evidence type="ECO:0000256" key="4">
    <source>
        <dbReference type="ARBA" id="ARBA00022475"/>
    </source>
</evidence>
<dbReference type="HAMAP" id="MF_01810">
    <property type="entry name" value="YidC_type1"/>
    <property type="match status" value="1"/>
</dbReference>
<gene>
    <name evidence="11 15" type="primary">yidC</name>
    <name evidence="15" type="ORF">H9L14_07520</name>
</gene>
<evidence type="ECO:0000256" key="12">
    <source>
        <dbReference type="SAM" id="MobiDB-lite"/>
    </source>
</evidence>
<keyword evidence="9 11" id="KW-0143">Chaperone</keyword>
<evidence type="ECO:0000259" key="13">
    <source>
        <dbReference type="Pfam" id="PF02096"/>
    </source>
</evidence>
<feature type="transmembrane region" description="Helical" evidence="11">
    <location>
        <begin position="492"/>
        <end position="512"/>
    </location>
</feature>
<dbReference type="NCBIfam" id="TIGR00278">
    <property type="entry name" value="membrane protein insertion efficiency factor YidD"/>
    <property type="match status" value="1"/>
</dbReference>
<evidence type="ECO:0000313" key="15">
    <source>
        <dbReference type="EMBL" id="QNP44669.1"/>
    </source>
</evidence>
<dbReference type="EMBL" id="CP060782">
    <property type="protein sequence ID" value="QNP44669.1"/>
    <property type="molecule type" value="Genomic_DNA"/>
</dbReference>
<dbReference type="Pfam" id="PF02096">
    <property type="entry name" value="60KD_IMP"/>
    <property type="match status" value="1"/>
</dbReference>
<dbReference type="RefSeq" id="WP_187707627.1">
    <property type="nucleotide sequence ID" value="NZ_CP060782.1"/>
</dbReference>
<dbReference type="Pfam" id="PF01809">
    <property type="entry name" value="YidD"/>
    <property type="match status" value="1"/>
</dbReference>
<dbReference type="NCBIfam" id="TIGR03592">
    <property type="entry name" value="yidC_oxa1_cterm"/>
    <property type="match status" value="1"/>
</dbReference>
<dbReference type="NCBIfam" id="TIGR03593">
    <property type="entry name" value="yidC_nterm"/>
    <property type="match status" value="1"/>
</dbReference>
<feature type="compositionally biased region" description="Polar residues" evidence="12">
    <location>
        <begin position="121"/>
        <end position="133"/>
    </location>
</feature>
<dbReference type="NCBIfam" id="NF002353">
    <property type="entry name" value="PRK01318.1-4"/>
    <property type="match status" value="1"/>
</dbReference>
<dbReference type="InterPro" id="IPR002696">
    <property type="entry name" value="Membr_insert_effic_factor_YidD"/>
</dbReference>
<evidence type="ECO:0000256" key="1">
    <source>
        <dbReference type="ARBA" id="ARBA00004429"/>
    </source>
</evidence>
<evidence type="ECO:0000256" key="7">
    <source>
        <dbReference type="ARBA" id="ARBA00022989"/>
    </source>
</evidence>
<evidence type="ECO:0000256" key="9">
    <source>
        <dbReference type="ARBA" id="ARBA00023186"/>
    </source>
</evidence>
<dbReference type="InterPro" id="IPR001708">
    <property type="entry name" value="YidC/ALB3/OXA1/COX18"/>
</dbReference>
<evidence type="ECO:0000256" key="5">
    <source>
        <dbReference type="ARBA" id="ARBA00022692"/>
    </source>
</evidence>
<dbReference type="InterPro" id="IPR038221">
    <property type="entry name" value="YidC_periplasmic_sf"/>
</dbReference>
<feature type="domain" description="Membrane insertase YidC/Oxa/ALB C-terminal" evidence="13">
    <location>
        <begin position="429"/>
        <end position="626"/>
    </location>
</feature>
<sequence length="640" mass="71490">MIAKLLILIARGWQKGPSRVLPPSCRYQPSCSAYAITALQRYGAARGGWLALKRIMRCHPWAARAPTPYPDRGSQVNDNKNLILAVVLSALILLGWSFLSNRFIPQNPPPKVEKGKIEPQIQPQSGPVANAPSQLRDRNLVLRETPRVLIETPALRGSINLKGARIDDLWMLKHHVTYKNSSSPVALLNPQGTAASSFVGFSWNGPNAPNGNTVWTASSRVLTPGKPVTLSWTSPAGQTYQLVISVDDLYLFTVEQRVTNGSTQPVAVQPYSYSSRAGRSADISSYTVHVGPMSVRDGKADYETKWQTVREAGPNGLNYDPSKGWIGFTDKYWLTALAPQGTTRDSFRYSASGSYQADAVAPQSVVAPGQTTSFTTSVFAGAKEKAALDRYENAGITKLSKSIDWGWFEWFMRPIFDLLNWLFHQIGNFGVAIICLTLIVRGLMFPIAQKQFQSMAAMRKLQPKMKAIQERYKDDKPKLQQEMMKLYQQEKINPAAGCLPIVLQIPIFYALYKVLMVAVEMRHQPFALWIKDLSAPDPLTPINLFGLLDFAPPHFLAIGVLPILLGVTMWLQFKLNPAPMDPTQQQIFAIMPWIMMFVMAPFASGLQLYWVTSNVLTILQQWWLYKKYGLHFSDTHPATT</sequence>
<evidence type="ECO:0000313" key="16">
    <source>
        <dbReference type="Proteomes" id="UP000516105"/>
    </source>
</evidence>
<dbReference type="SMART" id="SM01234">
    <property type="entry name" value="Haemolytic"/>
    <property type="match status" value="1"/>
</dbReference>
<keyword evidence="3 11" id="KW-0813">Transport</keyword>
<name>A0ABX6T5I8_9SPHN</name>
<feature type="transmembrane region" description="Helical" evidence="11">
    <location>
        <begin position="421"/>
        <end position="440"/>
    </location>
</feature>
<keyword evidence="4 10" id="KW-1003">Cell membrane</keyword>
<dbReference type="InterPro" id="IPR019998">
    <property type="entry name" value="Membr_insert_YidC"/>
</dbReference>
<dbReference type="InterPro" id="IPR047196">
    <property type="entry name" value="YidC_ALB_C"/>
</dbReference>
<feature type="domain" description="Membrane insertase YidC N-terminal" evidence="14">
    <location>
        <begin position="147"/>
        <end position="417"/>
    </location>
</feature>
<evidence type="ECO:0000256" key="8">
    <source>
        <dbReference type="ARBA" id="ARBA00023136"/>
    </source>
</evidence>
<keyword evidence="5 11" id="KW-0812">Transmembrane</keyword>
<dbReference type="PANTHER" id="PTHR12428:SF65">
    <property type="entry name" value="CYTOCHROME C OXIDASE ASSEMBLY PROTEIN COX18, MITOCHONDRIAL"/>
    <property type="match status" value="1"/>
</dbReference>
<keyword evidence="16" id="KW-1185">Reference proteome</keyword>
<dbReference type="CDD" id="cd19961">
    <property type="entry name" value="EcYidC-like_peri"/>
    <property type="match status" value="1"/>
</dbReference>
<evidence type="ECO:0000256" key="2">
    <source>
        <dbReference type="ARBA" id="ARBA00010527"/>
    </source>
</evidence>
<evidence type="ECO:0000256" key="11">
    <source>
        <dbReference type="HAMAP-Rule" id="MF_01810"/>
    </source>
</evidence>
<dbReference type="Gene3D" id="2.70.98.90">
    <property type="match status" value="1"/>
</dbReference>
<feature type="transmembrane region" description="Helical" evidence="11">
    <location>
        <begin position="82"/>
        <end position="99"/>
    </location>
</feature>
<reference evidence="15 16" key="1">
    <citation type="submission" date="2020-08" db="EMBL/GenBank/DDBJ databases">
        <title>Genome sequence of Sphingomonas sediminicola KACC 15039T.</title>
        <authorList>
            <person name="Hyun D.-W."/>
            <person name="Bae J.-W."/>
        </authorList>
    </citation>
    <scope>NUCLEOTIDE SEQUENCE [LARGE SCALE GENOMIC DNA]</scope>
    <source>
        <strain evidence="15 16">KACC 15039</strain>
    </source>
</reference>
<accession>A0ABX6T5I8</accession>
<feature type="region of interest" description="Disordered" evidence="12">
    <location>
        <begin position="111"/>
        <end position="134"/>
    </location>
</feature>
<comment type="subcellular location">
    <subcellularLocation>
        <location evidence="1">Cell inner membrane</location>
        <topology evidence="1">Multi-pass membrane protein</topology>
    </subcellularLocation>
    <subcellularLocation>
        <location evidence="11">Cell membrane</location>
        <topology evidence="11">Multi-pass membrane protein</topology>
    </subcellularLocation>
    <subcellularLocation>
        <location evidence="10">Cell membrane</location>
        <topology evidence="10">Peripheral membrane protein</topology>
        <orientation evidence="10">Cytoplasmic side</orientation>
    </subcellularLocation>
</comment>
<evidence type="ECO:0000259" key="14">
    <source>
        <dbReference type="Pfam" id="PF14849"/>
    </source>
</evidence>
<dbReference type="InterPro" id="IPR028055">
    <property type="entry name" value="YidC/Oxa/ALB_C"/>
</dbReference>
<evidence type="ECO:0000256" key="3">
    <source>
        <dbReference type="ARBA" id="ARBA00022448"/>
    </source>
</evidence>
<dbReference type="PANTHER" id="PTHR12428">
    <property type="entry name" value="OXA1"/>
    <property type="match status" value="1"/>
</dbReference>
<comment type="subunit">
    <text evidence="11">Interacts with the Sec translocase complex via SecD. Specifically interacts with transmembrane segments of nascent integral membrane proteins during membrane integration.</text>
</comment>
<protein>
    <recommendedName>
        <fullName evidence="10 11">Multifunctional fusion protein</fullName>
    </recommendedName>
    <domain>
        <recommendedName>
            <fullName evidence="11">Membrane protein insertase YidC</fullName>
        </recommendedName>
        <alternativeName>
            <fullName evidence="11">Foldase YidC</fullName>
        </alternativeName>
        <alternativeName>
            <fullName evidence="11">Membrane protein YidC</fullName>
        </alternativeName>
        <alternativeName>
            <fullName evidence="11">Membrane integrase YidC</fullName>
        </alternativeName>
    </domain>
    <domain>
        <recommendedName>
            <fullName evidence="10">Putative membrane protein insertion efficiency factor</fullName>
        </recommendedName>
    </domain>
</protein>
<dbReference type="HAMAP" id="MF_00386">
    <property type="entry name" value="UPF0161_YidD"/>
    <property type="match status" value="1"/>
</dbReference>
<dbReference type="PRINTS" id="PR01900">
    <property type="entry name" value="YIDCPROTEIN"/>
</dbReference>
<dbReference type="Proteomes" id="UP000516105">
    <property type="component" value="Chromosome"/>
</dbReference>
<comment type="similarity">
    <text evidence="10">Belongs to the UPF0161 family.</text>
</comment>
<keyword evidence="7 11" id="KW-1133">Transmembrane helix</keyword>